<evidence type="ECO:0000313" key="3">
    <source>
        <dbReference type="Proteomes" id="UP001162834"/>
    </source>
</evidence>
<dbReference type="Proteomes" id="UP001162834">
    <property type="component" value="Chromosome"/>
</dbReference>
<evidence type="ECO:0000313" key="2">
    <source>
        <dbReference type="EMBL" id="UGS35871.1"/>
    </source>
</evidence>
<sequence>MDLPWNPSIVALDAVQAALVALPAAGLPRPLARLGGRWWALIPPASIVAVVFGITALPGLADGLTWLALIACPPLAAVALGWAMHGARPVYAVAVLPLGAAAWIWSGELGGHLCALALTALSCVTLARLLRGVAPAMLLKLGILAMATADAILILSEQLQQPNSTLVAARPAAELPRLQVAIIDPASMGYGDLFLAAVLGAVVAAEVSRRAQAGVAVLVLVLAVAFDALFLVLDTLPATVPVALALLVYEAVRRQRRRGRVRRRTAPMTAGAR</sequence>
<protein>
    <submittedName>
        <fullName evidence="2">Uncharacterized protein</fullName>
    </submittedName>
</protein>
<feature type="transmembrane region" description="Helical" evidence="1">
    <location>
        <begin position="212"/>
        <end position="230"/>
    </location>
</feature>
<name>A0A9E6XXZ8_9ACTN</name>
<dbReference type="AlphaFoldDB" id="A0A9E6XXZ8"/>
<feature type="transmembrane region" description="Helical" evidence="1">
    <location>
        <begin position="63"/>
        <end position="83"/>
    </location>
</feature>
<reference evidence="2" key="1">
    <citation type="journal article" date="2022" name="Int. J. Syst. Evol. Microbiol.">
        <title>Pseudomonas aegrilactucae sp. nov. and Pseudomonas morbosilactucae sp. nov., pathogens causing bacterial rot of lettuce in Japan.</title>
        <authorList>
            <person name="Sawada H."/>
            <person name="Fujikawa T."/>
            <person name="Satou M."/>
        </authorList>
    </citation>
    <scope>NUCLEOTIDE SEQUENCE</scope>
    <source>
        <strain evidence="2">0166_1</strain>
    </source>
</reference>
<feature type="transmembrane region" description="Helical" evidence="1">
    <location>
        <begin position="112"/>
        <end position="130"/>
    </location>
</feature>
<dbReference type="KEGG" id="sbae:DSM104329_02268"/>
<keyword evidence="1" id="KW-0472">Membrane</keyword>
<evidence type="ECO:0000256" key="1">
    <source>
        <dbReference type="SAM" id="Phobius"/>
    </source>
</evidence>
<feature type="transmembrane region" description="Helical" evidence="1">
    <location>
        <begin position="137"/>
        <end position="156"/>
    </location>
</feature>
<accession>A0A9E6XXZ8</accession>
<proteinExistence type="predicted"/>
<keyword evidence="1" id="KW-0812">Transmembrane</keyword>
<organism evidence="2 3">
    <name type="scientific">Capillimicrobium parvum</name>
    <dbReference type="NCBI Taxonomy" id="2884022"/>
    <lineage>
        <taxon>Bacteria</taxon>
        <taxon>Bacillati</taxon>
        <taxon>Actinomycetota</taxon>
        <taxon>Thermoleophilia</taxon>
        <taxon>Solirubrobacterales</taxon>
        <taxon>Capillimicrobiaceae</taxon>
        <taxon>Capillimicrobium</taxon>
    </lineage>
</organism>
<keyword evidence="1" id="KW-1133">Transmembrane helix</keyword>
<feature type="transmembrane region" description="Helical" evidence="1">
    <location>
        <begin position="38"/>
        <end position="57"/>
    </location>
</feature>
<feature type="transmembrane region" description="Helical" evidence="1">
    <location>
        <begin position="236"/>
        <end position="252"/>
    </location>
</feature>
<dbReference type="RefSeq" id="WP_259315551.1">
    <property type="nucleotide sequence ID" value="NZ_CP087164.1"/>
</dbReference>
<gene>
    <name evidence="2" type="ORF">DSM104329_02268</name>
</gene>
<dbReference type="EMBL" id="CP087164">
    <property type="protein sequence ID" value="UGS35871.1"/>
    <property type="molecule type" value="Genomic_DNA"/>
</dbReference>
<keyword evidence="3" id="KW-1185">Reference proteome</keyword>
<feature type="transmembrane region" description="Helical" evidence="1">
    <location>
        <begin position="187"/>
        <end position="205"/>
    </location>
</feature>